<dbReference type="PROSITE" id="PS00107">
    <property type="entry name" value="PROTEIN_KINASE_ATP"/>
    <property type="match status" value="1"/>
</dbReference>
<dbReference type="GO" id="GO:0010506">
    <property type="term" value="P:regulation of autophagy"/>
    <property type="evidence" value="ECO:0007669"/>
    <property type="project" value="InterPro"/>
</dbReference>
<dbReference type="Proteomes" id="UP000274082">
    <property type="component" value="Chromosome 3"/>
</dbReference>
<dbReference type="SUPFAM" id="SSF56112">
    <property type="entry name" value="Protein kinase-like (PK-like)"/>
    <property type="match status" value="1"/>
</dbReference>
<feature type="region of interest" description="Disordered" evidence="4">
    <location>
        <begin position="63"/>
        <end position="162"/>
    </location>
</feature>
<feature type="region of interest" description="Disordered" evidence="4">
    <location>
        <begin position="759"/>
        <end position="786"/>
    </location>
</feature>
<feature type="compositionally biased region" description="Low complexity" evidence="4">
    <location>
        <begin position="771"/>
        <end position="785"/>
    </location>
</feature>
<dbReference type="InterPro" id="IPR011009">
    <property type="entry name" value="Kinase-like_dom_sf"/>
</dbReference>
<keyword evidence="2 3" id="KW-0067">ATP-binding</keyword>
<dbReference type="GO" id="GO:0016020">
    <property type="term" value="C:membrane"/>
    <property type="evidence" value="ECO:0007669"/>
    <property type="project" value="TreeGrafter"/>
</dbReference>
<feature type="region of interest" description="Disordered" evidence="4">
    <location>
        <begin position="647"/>
        <end position="666"/>
    </location>
</feature>
<dbReference type="GO" id="GO:0000045">
    <property type="term" value="P:autophagosome assembly"/>
    <property type="evidence" value="ECO:0007669"/>
    <property type="project" value="TreeGrafter"/>
</dbReference>
<dbReference type="VEuPathDB" id="TriTrypDB:LDHU3_03.0340"/>
<gene>
    <name evidence="6" type="ORF">LdCL_030008300</name>
</gene>
<dbReference type="Gene3D" id="3.30.200.20">
    <property type="entry name" value="Phosphorylase Kinase, domain 1"/>
    <property type="match status" value="1"/>
</dbReference>
<evidence type="ECO:0000256" key="3">
    <source>
        <dbReference type="PROSITE-ProRule" id="PRU10141"/>
    </source>
</evidence>
<feature type="compositionally biased region" description="Low complexity" evidence="4">
    <location>
        <begin position="412"/>
        <end position="428"/>
    </location>
</feature>
<feature type="compositionally biased region" description="Low complexity" evidence="4">
    <location>
        <begin position="437"/>
        <end position="446"/>
    </location>
</feature>
<dbReference type="Pfam" id="PF00069">
    <property type="entry name" value="Pkinase"/>
    <property type="match status" value="1"/>
</dbReference>
<feature type="region of interest" description="Disordered" evidence="4">
    <location>
        <begin position="1307"/>
        <end position="1327"/>
    </location>
</feature>
<feature type="domain" description="Protein kinase" evidence="5">
    <location>
        <begin position="365"/>
        <end position="1042"/>
    </location>
</feature>
<feature type="compositionally biased region" description="Low complexity" evidence="4">
    <location>
        <begin position="99"/>
        <end position="109"/>
    </location>
</feature>
<feature type="region of interest" description="Disordered" evidence="4">
    <location>
        <begin position="990"/>
        <end position="1009"/>
    </location>
</feature>
<feature type="region of interest" description="Disordered" evidence="4">
    <location>
        <begin position="1048"/>
        <end position="1093"/>
    </location>
</feature>
<feature type="region of interest" description="Disordered" evidence="4">
    <location>
        <begin position="680"/>
        <end position="740"/>
    </location>
</feature>
<feature type="region of interest" description="Disordered" evidence="4">
    <location>
        <begin position="527"/>
        <end position="560"/>
    </location>
</feature>
<feature type="compositionally biased region" description="Polar residues" evidence="4">
    <location>
        <begin position="1203"/>
        <end position="1212"/>
    </location>
</feature>
<dbReference type="PANTHER" id="PTHR24348">
    <property type="entry name" value="SERINE/THREONINE-PROTEIN KINASE UNC-51-RELATED"/>
    <property type="match status" value="1"/>
</dbReference>
<dbReference type="InterPro" id="IPR008271">
    <property type="entry name" value="Ser/Thr_kinase_AS"/>
</dbReference>
<feature type="compositionally biased region" description="Low complexity" evidence="4">
    <location>
        <begin position="1068"/>
        <end position="1081"/>
    </location>
</feature>
<dbReference type="PANTHER" id="PTHR24348:SF67">
    <property type="entry name" value="KINASE, PUTATIVE-RELATED"/>
    <property type="match status" value="1"/>
</dbReference>
<dbReference type="PROSITE" id="PS00108">
    <property type="entry name" value="PROTEIN_KINASE_ST"/>
    <property type="match status" value="1"/>
</dbReference>
<dbReference type="InterPro" id="IPR017441">
    <property type="entry name" value="Protein_kinase_ATP_BS"/>
</dbReference>
<feature type="region of interest" description="Disordered" evidence="4">
    <location>
        <begin position="1182"/>
        <end position="1212"/>
    </location>
</feature>
<dbReference type="SMART" id="SM00220">
    <property type="entry name" value="S_TKc"/>
    <property type="match status" value="1"/>
</dbReference>
<evidence type="ECO:0000256" key="1">
    <source>
        <dbReference type="ARBA" id="ARBA00022741"/>
    </source>
</evidence>
<feature type="region of interest" description="Disordered" evidence="4">
    <location>
        <begin position="1423"/>
        <end position="1513"/>
    </location>
</feature>
<feature type="region of interest" description="Disordered" evidence="4">
    <location>
        <begin position="178"/>
        <end position="231"/>
    </location>
</feature>
<feature type="binding site" evidence="3">
    <location>
        <position position="400"/>
    </location>
    <ligand>
        <name>ATP</name>
        <dbReference type="ChEBI" id="CHEBI:30616"/>
    </ligand>
</feature>
<feature type="compositionally biased region" description="Low complexity" evidence="4">
    <location>
        <begin position="718"/>
        <end position="734"/>
    </location>
</feature>
<organism evidence="6 7">
    <name type="scientific">Leishmania donovani</name>
    <dbReference type="NCBI Taxonomy" id="5661"/>
    <lineage>
        <taxon>Eukaryota</taxon>
        <taxon>Discoba</taxon>
        <taxon>Euglenozoa</taxon>
        <taxon>Kinetoplastea</taxon>
        <taxon>Metakinetoplastina</taxon>
        <taxon>Trypanosomatida</taxon>
        <taxon>Trypanosomatidae</taxon>
        <taxon>Leishmaniinae</taxon>
        <taxon>Leishmania</taxon>
    </lineage>
</organism>
<evidence type="ECO:0000313" key="7">
    <source>
        <dbReference type="Proteomes" id="UP000274082"/>
    </source>
</evidence>
<dbReference type="InterPro" id="IPR000719">
    <property type="entry name" value="Prot_kinase_dom"/>
</dbReference>
<keyword evidence="1 3" id="KW-0547">Nucleotide-binding</keyword>
<name>A0A451EJN7_LEIDO</name>
<dbReference type="OrthoDB" id="4062651at2759"/>
<dbReference type="VEuPathDB" id="TriTrypDB:LdBPK_030330.1"/>
<dbReference type="GO" id="GO:0005524">
    <property type="term" value="F:ATP binding"/>
    <property type="evidence" value="ECO:0007669"/>
    <property type="project" value="UniProtKB-UniRule"/>
</dbReference>
<feature type="compositionally biased region" description="Basic and acidic residues" evidence="4">
    <location>
        <begin position="606"/>
        <end position="624"/>
    </location>
</feature>
<feature type="region of interest" description="Disordered" evidence="4">
    <location>
        <begin position="577"/>
        <end position="635"/>
    </location>
</feature>
<feature type="compositionally biased region" description="Gly residues" evidence="4">
    <location>
        <begin position="1312"/>
        <end position="1321"/>
    </location>
</feature>
<dbReference type="GO" id="GO:0004674">
    <property type="term" value="F:protein serine/threonine kinase activity"/>
    <property type="evidence" value="ECO:0007669"/>
    <property type="project" value="InterPro"/>
</dbReference>
<dbReference type="EMBL" id="CP029502">
    <property type="protein sequence ID" value="AYU75709.1"/>
    <property type="molecule type" value="Genomic_DNA"/>
</dbReference>
<keyword evidence="6" id="KW-0808">Transferase</keyword>
<evidence type="ECO:0000259" key="5">
    <source>
        <dbReference type="PROSITE" id="PS50011"/>
    </source>
</evidence>
<feature type="compositionally biased region" description="Polar residues" evidence="4">
    <location>
        <begin position="294"/>
        <end position="306"/>
    </location>
</feature>
<dbReference type="GO" id="GO:0005829">
    <property type="term" value="C:cytosol"/>
    <property type="evidence" value="ECO:0007669"/>
    <property type="project" value="TreeGrafter"/>
</dbReference>
<dbReference type="InterPro" id="IPR045269">
    <property type="entry name" value="Atg1-like"/>
</dbReference>
<dbReference type="GO" id="GO:0000407">
    <property type="term" value="C:phagophore assembly site"/>
    <property type="evidence" value="ECO:0007669"/>
    <property type="project" value="TreeGrafter"/>
</dbReference>
<feature type="compositionally biased region" description="Polar residues" evidence="4">
    <location>
        <begin position="1358"/>
        <end position="1373"/>
    </location>
</feature>
<evidence type="ECO:0000256" key="4">
    <source>
        <dbReference type="SAM" id="MobiDB-lite"/>
    </source>
</evidence>
<feature type="compositionally biased region" description="Polar residues" evidence="4">
    <location>
        <begin position="89"/>
        <end position="98"/>
    </location>
</feature>
<feature type="region of interest" description="Disordered" evidence="4">
    <location>
        <begin position="264"/>
        <end position="306"/>
    </location>
</feature>
<keyword evidence="6" id="KW-0418">Kinase</keyword>
<dbReference type="GO" id="GO:0005776">
    <property type="term" value="C:autophagosome"/>
    <property type="evidence" value="ECO:0007669"/>
    <property type="project" value="TreeGrafter"/>
</dbReference>
<evidence type="ECO:0000313" key="6">
    <source>
        <dbReference type="EMBL" id="AYU75709.1"/>
    </source>
</evidence>
<dbReference type="PROSITE" id="PS50011">
    <property type="entry name" value="PROTEIN_KINASE_DOM"/>
    <property type="match status" value="1"/>
</dbReference>
<feature type="compositionally biased region" description="Polar residues" evidence="4">
    <location>
        <begin position="1051"/>
        <end position="1067"/>
    </location>
</feature>
<accession>A0A451EJN7</accession>
<feature type="compositionally biased region" description="Polar residues" evidence="4">
    <location>
        <begin position="37"/>
        <end position="48"/>
    </location>
</feature>
<keyword evidence="7" id="KW-1185">Reference proteome</keyword>
<dbReference type="Gene3D" id="1.10.510.10">
    <property type="entry name" value="Transferase(Phosphotransferase) domain 1"/>
    <property type="match status" value="1"/>
</dbReference>
<feature type="region of interest" description="Disordered" evidence="4">
    <location>
        <begin position="1"/>
        <end position="48"/>
    </location>
</feature>
<feature type="compositionally biased region" description="Basic residues" evidence="4">
    <location>
        <begin position="527"/>
        <end position="538"/>
    </location>
</feature>
<feature type="compositionally biased region" description="Polar residues" evidence="4">
    <location>
        <begin position="541"/>
        <end position="552"/>
    </location>
</feature>
<dbReference type="VEuPathDB" id="TriTrypDB:LdCL_030008300"/>
<sequence length="1513" mass="159644">MRPGEAVAAFSKDPAGGSRAPPSPEQGTLQPFLGGSANATSPQTGSLDVNLFSNSAAAKMLPADDELAASEGSSHRQRQPRCRSGIEGDSTSSSRNDAGNSVNSGSRSSSGGGDRGATARGPFVDMEGSSGEANVPIGRTLSDDGQPQNARPRSEDPPAMASLLSRHCLDDAVAVDTVEGGDSTDNVDDVRPGSPFLHRRNRLRGPPNATVMAPDAASRRAAGSRRSSKVDLLEAQEDPPMLSSRQRLLRPVSSDSIVFSIVSSNSSGDELDGQGSEAARARLHAGDGDDVSSLLPSTSALSGPASSNALLCPRTVYDADENGSGTGKDGVESGADSMHSSPVAVTLWGVDRDLRRKRIKKVSHYILGPLLGEGSYGVVRDCIDLNTDNADRRFSRCAIKIINGNYAKLDTSAAKPSKASSTSAAATEDGTDGGARAGTRGTLKRTSGIQYRREEDLKRQETFQREMRNLQRFHSKNIIRALDAFTRYSKEYVVMPIAICSLRQLVQQMLRTRWREAVREWRRAQRRLQRKQRHKRGHFATSVSGDQTQTPSQPSPWLPMVPSAVEELDMDELAFMTDGERDGGDDTDGISASQPHSSSDGDDGVAAERDSEASMVDHDEESQRQHSATSSVTATAVGGRVAAAAAAVSERGPSGQSRLPPRVAFNGASSTATTTHIIDRYTSHSNGSPPSQSPRQRSGEHFPTFAGDHHHGGGNGSWGDDVSDGSSASTTGAHNGITVMSATPPALSTAELPMECDDLVGSGANGADGRPPATVSPAPAPAASTQHIRPHMSLPVCSPTLLKGIFYQLMSGVAYLHQQHLAHNDIKPSNVLLFEDGTVKLADLGSVSDTYNDQGSPLCASPELCKYFYGAATPPASFSQSAQHVGRDAAQSSDMWCCGLMLYYLITGKPGPLPVQLRYFRALNSKQAHQPFRPFASHGDSGRAALPPVVTRYQLYREIAQQTTPVDLGGLPDMVAPDVGNDVLLSSSPMLAKGEAPHGDSVDDAATSSYPPNGVRHLLAGLLELDPLRRLTAEQALRHPWLRMAFRSKTSETSSSNTISQTSAPNSNGGQQDDAQNQQQQLKAPSKQAMEEAIQRDVARRVMESRHVQHMLRLDRQRHLQFVADCCNMLNLAIPPEIIKVHPEAPYHEDNGASVCSSSPPALQVYRPNSMAAAAAAVSGRNTRLGRPSAGANAPGPRGSTGGSEWSVTSRNSHNSAVAGIVLRDDMRPRVMPPGCVDTDLFLPPSEEDYYEQKSGKAEFDVRVLRRKPLLMAQLDEYFHNVVLVQCGYRTGPDPNYQAMRLRAVPIEDESGGGGSGGSQGGTQQPAVMILPGACGNVYRRSTSLGLSSMPVAAALAGNSSDDGGTDGANSRGGSVDVWAAGPRHNPRTHVDDHREVVAAASSAGAVAGRGANLSRTSAAAGRSLIGTSPPGVAAPSRPSAAGGTGSRAPDAGSHPILYCGRGSTGGSGNGSASRRVAGRGRGRGQRDASESPSEEEANVAMRESSKCLCGLV</sequence>
<evidence type="ECO:0000256" key="2">
    <source>
        <dbReference type="ARBA" id="ARBA00022840"/>
    </source>
</evidence>
<feature type="region of interest" description="Disordered" evidence="4">
    <location>
        <begin position="412"/>
        <end position="448"/>
    </location>
</feature>
<reference evidence="6 7" key="1">
    <citation type="journal article" date="2018" name="Sci. Rep.">
        <title>A complete Leishmania donovani reference genome identifies novel genetic variations associated with virulence.</title>
        <authorList>
            <person name="Lypaczewski P."/>
            <person name="Hoshizaki J."/>
            <person name="Zhang W.-W."/>
            <person name="McCall L.-I."/>
            <person name="Torcivia-Rodriguez J."/>
            <person name="Simonyan V."/>
            <person name="Kaur A."/>
            <person name="Dewar K."/>
            <person name="Matlashewski G."/>
        </authorList>
    </citation>
    <scope>NUCLEOTIDE SEQUENCE [LARGE SCALE GENOMIC DNA]</scope>
    <source>
        <strain evidence="6 7">LdCL</strain>
    </source>
</reference>
<feature type="region of interest" description="Disordered" evidence="4">
    <location>
        <begin position="1358"/>
        <end position="1392"/>
    </location>
</feature>
<proteinExistence type="predicted"/>
<protein>
    <submittedName>
        <fullName evidence="6">Protein kinase, putative</fullName>
    </submittedName>
</protein>